<name>A0A2K9LSV9_9VIRU</name>
<dbReference type="Pfam" id="PF02407">
    <property type="entry name" value="Viral_Rep"/>
    <property type="match status" value="1"/>
</dbReference>
<protein>
    <submittedName>
        <fullName evidence="13">Rep</fullName>
    </submittedName>
</protein>
<dbReference type="GO" id="GO:0003677">
    <property type="term" value="F:DNA binding"/>
    <property type="evidence" value="ECO:0007669"/>
    <property type="project" value="UniProtKB-KW"/>
</dbReference>
<keyword evidence="5" id="KW-0540">Nuclease</keyword>
<comment type="subcellular location">
    <subcellularLocation>
        <location evidence="1">Host nucleus</location>
    </subcellularLocation>
</comment>
<accession>A0A2K9LSV9</accession>
<keyword evidence="10" id="KW-0190">Covalent protein-DNA linkage</keyword>
<sequence length="263" mass="30450">MRAITFTSWNLDMIYPTDNPDVKFFVCQHELTPTTQKEHIQGYLRTYKTHKFDAFAIILGLKSGEYHFEKARGDDFENETYCTKLESRVIYSLPFEIGTPCSRSNRTKLKNIIDPLEGKNLYKYQKSIIDMIATPADPRKIYWYYDEVGNTGKSSLVKHLLLKHPTEICLIDGSAKDASYCLTEFINNSHNDIKVVLVDIPRSCYSNVSYDTLERIKNGMLFSAKYKSNYCLFNIPHIIVFCNYSPLDNQLSADRLQVIKCEL</sequence>
<evidence type="ECO:0000256" key="9">
    <source>
        <dbReference type="ARBA" id="ARBA00022801"/>
    </source>
</evidence>
<keyword evidence="11" id="KW-0238">DNA-binding</keyword>
<keyword evidence="8" id="KW-0255">Endonuclease</keyword>
<evidence type="ECO:0000313" key="13">
    <source>
        <dbReference type="EMBL" id="AUM61968.1"/>
    </source>
</evidence>
<evidence type="ECO:0000256" key="6">
    <source>
        <dbReference type="ARBA" id="ARBA00022723"/>
    </source>
</evidence>
<keyword evidence="9" id="KW-0378">Hydrolase</keyword>
<evidence type="ECO:0000256" key="5">
    <source>
        <dbReference type="ARBA" id="ARBA00022722"/>
    </source>
</evidence>
<dbReference type="GO" id="GO:0046872">
    <property type="term" value="F:metal ion binding"/>
    <property type="evidence" value="ECO:0007669"/>
    <property type="project" value="UniProtKB-KW"/>
</dbReference>
<proteinExistence type="predicted"/>
<dbReference type="GO" id="GO:0016779">
    <property type="term" value="F:nucleotidyltransferase activity"/>
    <property type="evidence" value="ECO:0007669"/>
    <property type="project" value="UniProtKB-KW"/>
</dbReference>
<keyword evidence="4" id="KW-0235">DNA replication</keyword>
<dbReference type="GO" id="GO:0004519">
    <property type="term" value="F:endonuclease activity"/>
    <property type="evidence" value="ECO:0007669"/>
    <property type="project" value="UniProtKB-KW"/>
</dbReference>
<feature type="domain" description="CRESS-DNA virus Rep endonuclease" evidence="12">
    <location>
        <begin position="1"/>
        <end position="100"/>
    </location>
</feature>
<evidence type="ECO:0000256" key="1">
    <source>
        <dbReference type="ARBA" id="ARBA00004147"/>
    </source>
</evidence>
<keyword evidence="6" id="KW-0479">Metal-binding</keyword>
<evidence type="ECO:0000256" key="11">
    <source>
        <dbReference type="ARBA" id="ARBA00023125"/>
    </source>
</evidence>
<dbReference type="GO" id="GO:0042025">
    <property type="term" value="C:host cell nucleus"/>
    <property type="evidence" value="ECO:0007669"/>
    <property type="project" value="UniProtKB-SubCell"/>
</dbReference>
<reference evidence="13" key="1">
    <citation type="submission" date="2017-01" db="EMBL/GenBank/DDBJ databases">
        <title>High-throughput sequencing uncovers low homogeneity in the biogeography of single-stranded DNA viruses.</title>
        <authorList>
            <person name="Pearson V.M."/>
            <person name="Rokyta D.R."/>
        </authorList>
    </citation>
    <scope>NUCLEOTIDE SEQUENCE</scope>
</reference>
<dbReference type="GO" id="GO:0006260">
    <property type="term" value="P:DNA replication"/>
    <property type="evidence" value="ECO:0007669"/>
    <property type="project" value="UniProtKB-KW"/>
</dbReference>
<keyword evidence="3" id="KW-0548">Nucleotidyltransferase</keyword>
<keyword evidence="2" id="KW-0808">Transferase</keyword>
<dbReference type="EMBL" id="KY487950">
    <property type="protein sequence ID" value="AUM61968.1"/>
    <property type="molecule type" value="Genomic_DNA"/>
</dbReference>
<dbReference type="InterPro" id="IPR049912">
    <property type="entry name" value="CRESS_DNA_REP"/>
</dbReference>
<keyword evidence="7" id="KW-0547">Nucleotide-binding</keyword>
<dbReference type="PROSITE" id="PS52020">
    <property type="entry name" value="CRESS_DNA_REP"/>
    <property type="match status" value="1"/>
</dbReference>
<gene>
    <name evidence="13" type="primary">Rep</name>
</gene>
<evidence type="ECO:0000256" key="10">
    <source>
        <dbReference type="ARBA" id="ARBA00023124"/>
    </source>
</evidence>
<evidence type="ECO:0000256" key="2">
    <source>
        <dbReference type="ARBA" id="ARBA00022679"/>
    </source>
</evidence>
<evidence type="ECO:0000256" key="8">
    <source>
        <dbReference type="ARBA" id="ARBA00022759"/>
    </source>
</evidence>
<dbReference type="Gene3D" id="3.40.1310.20">
    <property type="match status" value="1"/>
</dbReference>
<organism evidence="13">
    <name type="scientific">uncultured virus</name>
    <dbReference type="NCBI Taxonomy" id="340016"/>
    <lineage>
        <taxon>Viruses</taxon>
        <taxon>environmental samples</taxon>
    </lineage>
</organism>
<evidence type="ECO:0000256" key="3">
    <source>
        <dbReference type="ARBA" id="ARBA00022695"/>
    </source>
</evidence>
<dbReference type="GO" id="GO:0000166">
    <property type="term" value="F:nucleotide binding"/>
    <property type="evidence" value="ECO:0007669"/>
    <property type="project" value="UniProtKB-KW"/>
</dbReference>
<evidence type="ECO:0000256" key="4">
    <source>
        <dbReference type="ARBA" id="ARBA00022705"/>
    </source>
</evidence>
<dbReference type="GO" id="GO:0016787">
    <property type="term" value="F:hydrolase activity"/>
    <property type="evidence" value="ECO:0007669"/>
    <property type="project" value="UniProtKB-KW"/>
</dbReference>
<evidence type="ECO:0000256" key="7">
    <source>
        <dbReference type="ARBA" id="ARBA00022741"/>
    </source>
</evidence>
<evidence type="ECO:0000259" key="12">
    <source>
        <dbReference type="PROSITE" id="PS52020"/>
    </source>
</evidence>